<evidence type="ECO:0000313" key="3">
    <source>
        <dbReference type="Proteomes" id="UP000257109"/>
    </source>
</evidence>
<feature type="region of interest" description="Disordered" evidence="1">
    <location>
        <begin position="106"/>
        <end position="131"/>
    </location>
</feature>
<dbReference type="OrthoDB" id="695705at2759"/>
<evidence type="ECO:0000313" key="2">
    <source>
        <dbReference type="EMBL" id="RDX89647.1"/>
    </source>
</evidence>
<dbReference type="Proteomes" id="UP000257109">
    <property type="component" value="Unassembled WGS sequence"/>
</dbReference>
<dbReference type="AlphaFoldDB" id="A0A371GGG6"/>
<feature type="non-terminal residue" evidence="2">
    <location>
        <position position="1"/>
    </location>
</feature>
<evidence type="ECO:0000256" key="1">
    <source>
        <dbReference type="SAM" id="MobiDB-lite"/>
    </source>
</evidence>
<comment type="caution">
    <text evidence="2">The sequence shown here is derived from an EMBL/GenBank/DDBJ whole genome shotgun (WGS) entry which is preliminary data.</text>
</comment>
<protein>
    <recommendedName>
        <fullName evidence="4">Retrotransposon gag domain-containing protein</fullName>
    </recommendedName>
</protein>
<gene>
    <name evidence="2" type="ORF">CR513_28601</name>
</gene>
<organism evidence="2 3">
    <name type="scientific">Mucuna pruriens</name>
    <name type="common">Velvet bean</name>
    <name type="synonym">Dolichos pruriens</name>
    <dbReference type="NCBI Taxonomy" id="157652"/>
    <lineage>
        <taxon>Eukaryota</taxon>
        <taxon>Viridiplantae</taxon>
        <taxon>Streptophyta</taxon>
        <taxon>Embryophyta</taxon>
        <taxon>Tracheophyta</taxon>
        <taxon>Spermatophyta</taxon>
        <taxon>Magnoliopsida</taxon>
        <taxon>eudicotyledons</taxon>
        <taxon>Gunneridae</taxon>
        <taxon>Pentapetalae</taxon>
        <taxon>rosids</taxon>
        <taxon>fabids</taxon>
        <taxon>Fabales</taxon>
        <taxon>Fabaceae</taxon>
        <taxon>Papilionoideae</taxon>
        <taxon>50 kb inversion clade</taxon>
        <taxon>NPAAA clade</taxon>
        <taxon>indigoferoid/millettioid clade</taxon>
        <taxon>Phaseoleae</taxon>
        <taxon>Mucuna</taxon>
    </lineage>
</organism>
<keyword evidence="3" id="KW-1185">Reference proteome</keyword>
<proteinExistence type="predicted"/>
<accession>A0A371GGG6</accession>
<name>A0A371GGG6_MUCPR</name>
<sequence length="146" mass="17081">MRNLITKGGGDRDVESYMDWELKVDKVLSCFDYFDYEKVKKITYEFISYALELKSRFVLASYTRDLYNRVQHMYQGFKSIEDYHKDMEIALTRANVLESNKAIMEERGASHSRSPGPAETDSKPKPKLNFKSAPTLNLRNQFCFSH</sequence>
<dbReference type="EMBL" id="QJKJ01005614">
    <property type="protein sequence ID" value="RDX89647.1"/>
    <property type="molecule type" value="Genomic_DNA"/>
</dbReference>
<evidence type="ECO:0008006" key="4">
    <source>
        <dbReference type="Google" id="ProtNLM"/>
    </source>
</evidence>
<reference evidence="2" key="1">
    <citation type="submission" date="2018-05" db="EMBL/GenBank/DDBJ databases">
        <title>Draft genome of Mucuna pruriens seed.</title>
        <authorList>
            <person name="Nnadi N.E."/>
            <person name="Vos R."/>
            <person name="Hasami M.H."/>
            <person name="Devisetty U.K."/>
            <person name="Aguiy J.C."/>
        </authorList>
    </citation>
    <scope>NUCLEOTIDE SEQUENCE [LARGE SCALE GENOMIC DNA]</scope>
    <source>
        <strain evidence="2">JCA_2017</strain>
    </source>
</reference>